<evidence type="ECO:0000313" key="5">
    <source>
        <dbReference type="EMBL" id="KIL68173.1"/>
    </source>
</evidence>
<dbReference type="InParanoid" id="A0A0C2XGV6"/>
<accession>A0A0C2XGV6</accession>
<feature type="compositionally biased region" description="Basic and acidic residues" evidence="3">
    <location>
        <begin position="217"/>
        <end position="226"/>
    </location>
</feature>
<sequence>MNLYSTSSKAARIASLISRAPHIRWCTRGLHQRRALLYKLEDGLGEFLPPPALKTVAVDWQQGLLDRLNEEVKDTEDEGLTLAQTVINTAAREDRTLAFNYASLALNNGFFLDHLRPPPPAPARDHSDQISAFLADNIRNYHGSLAQLKSEFSAAVLGMFTSGWVWFVTDKGGNTGVLPTYGPGTLLIRSRTYMAHARGPSLGDVIAKAEAEGSSVEHEFHYESGEKLNLSRPSSSSPARSPTAQPSPPGVSPSSPASGVPGTNNNPSGSNPLHPRFYSTFGLGTAPSIFDQGGIEQPMSKVETLNVGEVLYPLFCISVHEHAWMAAGYGVWDKEEWLKKFWSVVDWEKISQAYDAVAKR</sequence>
<dbReference type="Proteomes" id="UP000054549">
    <property type="component" value="Unassembled WGS sequence"/>
</dbReference>
<dbReference type="Gene3D" id="3.55.40.20">
    <property type="entry name" value="Iron/manganese superoxide dismutase, C-terminal domain"/>
    <property type="match status" value="2"/>
</dbReference>
<proteinExistence type="predicted"/>
<dbReference type="GO" id="GO:0005737">
    <property type="term" value="C:cytoplasm"/>
    <property type="evidence" value="ECO:0007669"/>
    <property type="project" value="TreeGrafter"/>
</dbReference>
<feature type="compositionally biased region" description="Low complexity" evidence="3">
    <location>
        <begin position="231"/>
        <end position="244"/>
    </location>
</feature>
<evidence type="ECO:0000256" key="2">
    <source>
        <dbReference type="SAM" id="Coils"/>
    </source>
</evidence>
<gene>
    <name evidence="5" type="ORF">M378DRAFT_158708</name>
</gene>
<dbReference type="GO" id="GO:0046872">
    <property type="term" value="F:metal ion binding"/>
    <property type="evidence" value="ECO:0007669"/>
    <property type="project" value="InterPro"/>
</dbReference>
<name>A0A0C2XGV6_AMAMK</name>
<feature type="coiled-coil region" evidence="2">
    <location>
        <begin position="58"/>
        <end position="85"/>
    </location>
</feature>
<comment type="function">
    <text evidence="1">Component of the mitochondrial ribosome (mitoribosome), a dedicated translation machinery responsible for the synthesis of mitochondrial genome-encoded proteins, including at least some of the essential transmembrane subunits of the mitochondrial respiratory chain. The mitoribosomes are attached to the mitochondrial inner membrane and translation products are cotranslationally integrated into the membrane.</text>
</comment>
<dbReference type="GO" id="GO:0004784">
    <property type="term" value="F:superoxide dismutase activity"/>
    <property type="evidence" value="ECO:0007669"/>
    <property type="project" value="InterPro"/>
</dbReference>
<dbReference type="PANTHER" id="PTHR43595:SF2">
    <property type="entry name" value="SMALL RIBOSOMAL SUBUNIT PROTEIN MS42"/>
    <property type="match status" value="1"/>
</dbReference>
<evidence type="ECO:0000256" key="1">
    <source>
        <dbReference type="ARBA" id="ARBA00037226"/>
    </source>
</evidence>
<dbReference type="OrthoDB" id="275227at2759"/>
<evidence type="ECO:0000259" key="4">
    <source>
        <dbReference type="Pfam" id="PF02777"/>
    </source>
</evidence>
<keyword evidence="2" id="KW-0175">Coiled coil</keyword>
<dbReference type="InterPro" id="IPR036314">
    <property type="entry name" value="SOD_C_sf"/>
</dbReference>
<dbReference type="STRING" id="946122.A0A0C2XGV6"/>
<dbReference type="InterPro" id="IPR019832">
    <property type="entry name" value="Mn/Fe_SOD_C"/>
</dbReference>
<reference evidence="5 6" key="1">
    <citation type="submission" date="2014-04" db="EMBL/GenBank/DDBJ databases">
        <title>Evolutionary Origins and Diversification of the Mycorrhizal Mutualists.</title>
        <authorList>
            <consortium name="DOE Joint Genome Institute"/>
            <consortium name="Mycorrhizal Genomics Consortium"/>
            <person name="Kohler A."/>
            <person name="Kuo A."/>
            <person name="Nagy L.G."/>
            <person name="Floudas D."/>
            <person name="Copeland A."/>
            <person name="Barry K.W."/>
            <person name="Cichocki N."/>
            <person name="Veneault-Fourrey C."/>
            <person name="LaButti K."/>
            <person name="Lindquist E.A."/>
            <person name="Lipzen A."/>
            <person name="Lundell T."/>
            <person name="Morin E."/>
            <person name="Murat C."/>
            <person name="Riley R."/>
            <person name="Ohm R."/>
            <person name="Sun H."/>
            <person name="Tunlid A."/>
            <person name="Henrissat B."/>
            <person name="Grigoriev I.V."/>
            <person name="Hibbett D.S."/>
            <person name="Martin F."/>
        </authorList>
    </citation>
    <scope>NUCLEOTIDE SEQUENCE [LARGE SCALE GENOMIC DNA]</scope>
    <source>
        <strain evidence="5 6">Koide BX008</strain>
    </source>
</reference>
<organism evidence="5 6">
    <name type="scientific">Amanita muscaria (strain Koide BX008)</name>
    <dbReference type="NCBI Taxonomy" id="946122"/>
    <lineage>
        <taxon>Eukaryota</taxon>
        <taxon>Fungi</taxon>
        <taxon>Dikarya</taxon>
        <taxon>Basidiomycota</taxon>
        <taxon>Agaricomycotina</taxon>
        <taxon>Agaricomycetes</taxon>
        <taxon>Agaricomycetidae</taxon>
        <taxon>Agaricales</taxon>
        <taxon>Pluteineae</taxon>
        <taxon>Amanitaceae</taxon>
        <taxon>Amanita</taxon>
    </lineage>
</organism>
<keyword evidence="6" id="KW-1185">Reference proteome</keyword>
<protein>
    <recommendedName>
        <fullName evidence="4">Manganese/iron superoxide dismutase C-terminal domain-containing protein</fullName>
    </recommendedName>
</protein>
<feature type="compositionally biased region" description="Low complexity" evidence="3">
    <location>
        <begin position="252"/>
        <end position="272"/>
    </location>
</feature>
<dbReference type="SUPFAM" id="SSF46609">
    <property type="entry name" value="Fe,Mn superoxide dismutase (SOD), N-terminal domain"/>
    <property type="match status" value="1"/>
</dbReference>
<dbReference type="AlphaFoldDB" id="A0A0C2XGV6"/>
<dbReference type="EMBL" id="KN818229">
    <property type="protein sequence ID" value="KIL68173.1"/>
    <property type="molecule type" value="Genomic_DNA"/>
</dbReference>
<feature type="domain" description="Manganese/iron superoxide dismutase C-terminal" evidence="4">
    <location>
        <begin position="309"/>
        <end position="352"/>
    </location>
</feature>
<evidence type="ECO:0000256" key="3">
    <source>
        <dbReference type="SAM" id="MobiDB-lite"/>
    </source>
</evidence>
<dbReference type="Pfam" id="PF02777">
    <property type="entry name" value="Sod_Fe_C"/>
    <property type="match status" value="2"/>
</dbReference>
<dbReference type="HOGENOM" id="CLU_057349_2_0_1"/>
<feature type="domain" description="Manganese/iron superoxide dismutase C-terminal" evidence="4">
    <location>
        <begin position="134"/>
        <end position="180"/>
    </location>
</feature>
<dbReference type="InterPro" id="IPR036324">
    <property type="entry name" value="Mn/Fe_SOD_N_sf"/>
</dbReference>
<evidence type="ECO:0000313" key="6">
    <source>
        <dbReference type="Proteomes" id="UP000054549"/>
    </source>
</evidence>
<dbReference type="PANTHER" id="PTHR43595">
    <property type="entry name" value="37S RIBOSOMAL PROTEIN S26, MITOCHONDRIAL"/>
    <property type="match status" value="1"/>
</dbReference>
<dbReference type="SUPFAM" id="SSF54719">
    <property type="entry name" value="Fe,Mn superoxide dismutase (SOD), C-terminal domain"/>
    <property type="match status" value="1"/>
</dbReference>
<feature type="region of interest" description="Disordered" evidence="3">
    <location>
        <begin position="217"/>
        <end position="274"/>
    </location>
</feature>